<comment type="caution">
    <text evidence="1">The sequence shown here is derived from an EMBL/GenBank/DDBJ whole genome shotgun (WGS) entry which is preliminary data.</text>
</comment>
<organism evidence="1">
    <name type="scientific">Cupriavidus taiwanensis</name>
    <dbReference type="NCBI Taxonomy" id="164546"/>
    <lineage>
        <taxon>Bacteria</taxon>
        <taxon>Pseudomonadati</taxon>
        <taxon>Pseudomonadota</taxon>
        <taxon>Betaproteobacteria</taxon>
        <taxon>Burkholderiales</taxon>
        <taxon>Burkholderiaceae</taxon>
        <taxon>Cupriavidus</taxon>
    </lineage>
</organism>
<sequence length="22" mass="2510">MKARPYAQNHVTTFAFLAIRAC</sequence>
<gene>
    <name evidence="1" type="ORF">CBM2589_B130048</name>
</gene>
<dbReference type="AlphaFoldDB" id="A0A375BIB7"/>
<reference evidence="1" key="1">
    <citation type="submission" date="2018-01" db="EMBL/GenBank/DDBJ databases">
        <authorList>
            <person name="Clerissi C."/>
        </authorList>
    </citation>
    <scope>NUCLEOTIDE SEQUENCE</scope>
    <source>
        <strain evidence="1">Cupriavidus taiwanensis STM 3521</strain>
    </source>
</reference>
<evidence type="ECO:0000313" key="1">
    <source>
        <dbReference type="EMBL" id="SOY46097.1"/>
    </source>
</evidence>
<protein>
    <submittedName>
        <fullName evidence="1">Uncharacterized protein</fullName>
    </submittedName>
</protein>
<dbReference type="Proteomes" id="UP000256297">
    <property type="component" value="Chromosome CBM2589_b"/>
</dbReference>
<dbReference type="EMBL" id="OFSP01000005">
    <property type="protein sequence ID" value="SOY46097.1"/>
    <property type="molecule type" value="Genomic_DNA"/>
</dbReference>
<name>A0A375BIB7_9BURK</name>
<accession>A0A375BIB7</accession>
<proteinExistence type="predicted"/>